<dbReference type="EMBL" id="MU006100">
    <property type="protein sequence ID" value="KAF2837348.1"/>
    <property type="molecule type" value="Genomic_DNA"/>
</dbReference>
<dbReference type="PANTHER" id="PTHR15549">
    <property type="entry name" value="PAIRED IMMUNOGLOBULIN-LIKE TYPE 2 RECEPTOR"/>
    <property type="match status" value="1"/>
</dbReference>
<evidence type="ECO:0000256" key="5">
    <source>
        <dbReference type="SAM" id="MobiDB-lite"/>
    </source>
</evidence>
<comment type="caution">
    <text evidence="7">The sequence shown here is derived from an EMBL/GenBank/DDBJ whole genome shotgun (WGS) entry which is preliminary data.</text>
</comment>
<feature type="transmembrane region" description="Helical" evidence="6">
    <location>
        <begin position="96"/>
        <end position="118"/>
    </location>
</feature>
<keyword evidence="2 6" id="KW-0812">Transmembrane</keyword>
<evidence type="ECO:0000256" key="2">
    <source>
        <dbReference type="ARBA" id="ARBA00022692"/>
    </source>
</evidence>
<evidence type="ECO:0008006" key="9">
    <source>
        <dbReference type="Google" id="ProtNLM"/>
    </source>
</evidence>
<evidence type="ECO:0000256" key="6">
    <source>
        <dbReference type="SAM" id="Phobius"/>
    </source>
</evidence>
<keyword evidence="8" id="KW-1185">Reference proteome</keyword>
<organism evidence="7 8">
    <name type="scientific">Patellaria atrata CBS 101060</name>
    <dbReference type="NCBI Taxonomy" id="1346257"/>
    <lineage>
        <taxon>Eukaryota</taxon>
        <taxon>Fungi</taxon>
        <taxon>Dikarya</taxon>
        <taxon>Ascomycota</taxon>
        <taxon>Pezizomycotina</taxon>
        <taxon>Dothideomycetes</taxon>
        <taxon>Dothideomycetes incertae sedis</taxon>
        <taxon>Patellariales</taxon>
        <taxon>Patellariaceae</taxon>
        <taxon>Patellaria</taxon>
    </lineage>
</organism>
<evidence type="ECO:0000256" key="4">
    <source>
        <dbReference type="ARBA" id="ARBA00023136"/>
    </source>
</evidence>
<sequence>MRAEQLQHRRLQVKVLLSICHSTDFTEPHSSLTGDIARVELRAPASSSDTVVEYQTTISGSHTTLITTTASTLPSQPVESASEAPPSRGLSAGAKAGIGVGVFLGFILCVIVGVLFYLRKIKKNGGNRYIERYRRKLESGGRRTAGSANTEVGTAGTQESRQSIGNSGSDPEANDVKKAGITRTSTELESLDQTKNELPPSQSLKYELGTKETRRLSRMKEEFG</sequence>
<reference evidence="7" key="1">
    <citation type="journal article" date="2020" name="Stud. Mycol.">
        <title>101 Dothideomycetes genomes: a test case for predicting lifestyles and emergence of pathogens.</title>
        <authorList>
            <person name="Haridas S."/>
            <person name="Albert R."/>
            <person name="Binder M."/>
            <person name="Bloem J."/>
            <person name="Labutti K."/>
            <person name="Salamov A."/>
            <person name="Andreopoulos B."/>
            <person name="Baker S."/>
            <person name="Barry K."/>
            <person name="Bills G."/>
            <person name="Bluhm B."/>
            <person name="Cannon C."/>
            <person name="Castanera R."/>
            <person name="Culley D."/>
            <person name="Daum C."/>
            <person name="Ezra D."/>
            <person name="Gonzalez J."/>
            <person name="Henrissat B."/>
            <person name="Kuo A."/>
            <person name="Liang C."/>
            <person name="Lipzen A."/>
            <person name="Lutzoni F."/>
            <person name="Magnuson J."/>
            <person name="Mondo S."/>
            <person name="Nolan M."/>
            <person name="Ohm R."/>
            <person name="Pangilinan J."/>
            <person name="Park H.-J."/>
            <person name="Ramirez L."/>
            <person name="Alfaro M."/>
            <person name="Sun H."/>
            <person name="Tritt A."/>
            <person name="Yoshinaga Y."/>
            <person name="Zwiers L.-H."/>
            <person name="Turgeon B."/>
            <person name="Goodwin S."/>
            <person name="Spatafora J."/>
            <person name="Crous P."/>
            <person name="Grigoriev I."/>
        </authorList>
    </citation>
    <scope>NUCLEOTIDE SEQUENCE</scope>
    <source>
        <strain evidence="7">CBS 101060</strain>
    </source>
</reference>
<dbReference type="GO" id="GO:0071944">
    <property type="term" value="C:cell periphery"/>
    <property type="evidence" value="ECO:0007669"/>
    <property type="project" value="UniProtKB-ARBA"/>
</dbReference>
<feature type="compositionally biased region" description="Basic and acidic residues" evidence="5">
    <location>
        <begin position="208"/>
        <end position="224"/>
    </location>
</feature>
<feature type="compositionally biased region" description="Polar residues" evidence="5">
    <location>
        <begin position="182"/>
        <end position="193"/>
    </location>
</feature>
<name>A0A9P4S956_9PEZI</name>
<dbReference type="InterPro" id="IPR051694">
    <property type="entry name" value="Immunoregulatory_rcpt-like"/>
</dbReference>
<comment type="subcellular location">
    <subcellularLocation>
        <location evidence="1">Membrane</location>
        <topology evidence="1">Single-pass membrane protein</topology>
    </subcellularLocation>
</comment>
<protein>
    <recommendedName>
        <fullName evidence="9">Mid2 domain-containing protein</fullName>
    </recommendedName>
</protein>
<gene>
    <name evidence="7" type="ORF">M501DRAFT_1018257</name>
</gene>
<keyword evidence="4 6" id="KW-0472">Membrane</keyword>
<accession>A0A9P4S956</accession>
<evidence type="ECO:0000256" key="1">
    <source>
        <dbReference type="ARBA" id="ARBA00004167"/>
    </source>
</evidence>
<dbReference type="GO" id="GO:0016020">
    <property type="term" value="C:membrane"/>
    <property type="evidence" value="ECO:0007669"/>
    <property type="project" value="UniProtKB-SubCell"/>
</dbReference>
<feature type="region of interest" description="Disordered" evidence="5">
    <location>
        <begin position="138"/>
        <end position="224"/>
    </location>
</feature>
<proteinExistence type="predicted"/>
<dbReference type="Proteomes" id="UP000799429">
    <property type="component" value="Unassembled WGS sequence"/>
</dbReference>
<evidence type="ECO:0000313" key="7">
    <source>
        <dbReference type="EMBL" id="KAF2837348.1"/>
    </source>
</evidence>
<evidence type="ECO:0000313" key="8">
    <source>
        <dbReference type="Proteomes" id="UP000799429"/>
    </source>
</evidence>
<feature type="compositionally biased region" description="Polar residues" evidence="5">
    <location>
        <begin position="146"/>
        <end position="169"/>
    </location>
</feature>
<keyword evidence="3 6" id="KW-1133">Transmembrane helix</keyword>
<dbReference type="AlphaFoldDB" id="A0A9P4S956"/>
<evidence type="ECO:0000256" key="3">
    <source>
        <dbReference type="ARBA" id="ARBA00022989"/>
    </source>
</evidence>